<evidence type="ECO:0000313" key="4">
    <source>
        <dbReference type="Proteomes" id="UP000431401"/>
    </source>
</evidence>
<gene>
    <name evidence="3" type="ORF">NRB56_10970</name>
</gene>
<dbReference type="Proteomes" id="UP000431401">
    <property type="component" value="Unassembled WGS sequence"/>
</dbReference>
<reference evidence="3 4" key="1">
    <citation type="submission" date="2019-10" db="EMBL/GenBank/DDBJ databases">
        <title>Nocardia macrotermitis sp. nov. and Nocardia aurantia sp. nov., isolated from the gut of fungus growing-termite Macrotermes natalensis.</title>
        <authorList>
            <person name="Benndorf R."/>
            <person name="Schwitalla J."/>
            <person name="Martin K."/>
            <person name="De Beer W."/>
            <person name="Kaster A.-K."/>
            <person name="Vollmers J."/>
            <person name="Poulsen M."/>
            <person name="Beemelmanns C."/>
        </authorList>
    </citation>
    <scope>NUCLEOTIDE SEQUENCE [LARGE SCALE GENOMIC DNA]</scope>
    <source>
        <strain evidence="3 4">RB56</strain>
    </source>
</reference>
<feature type="chain" id="PRO_5029822936" evidence="2">
    <location>
        <begin position="25"/>
        <end position="224"/>
    </location>
</feature>
<proteinExistence type="predicted"/>
<feature type="region of interest" description="Disordered" evidence="1">
    <location>
        <begin position="203"/>
        <end position="224"/>
    </location>
</feature>
<dbReference type="OrthoDB" id="4775484at2"/>
<keyword evidence="4" id="KW-1185">Reference proteome</keyword>
<organism evidence="3 4">
    <name type="scientific">Nocardia aurantia</name>
    <dbReference type="NCBI Taxonomy" id="2585199"/>
    <lineage>
        <taxon>Bacteria</taxon>
        <taxon>Bacillati</taxon>
        <taxon>Actinomycetota</taxon>
        <taxon>Actinomycetes</taxon>
        <taxon>Mycobacteriales</taxon>
        <taxon>Nocardiaceae</taxon>
        <taxon>Nocardia</taxon>
    </lineage>
</organism>
<evidence type="ECO:0000313" key="3">
    <source>
        <dbReference type="EMBL" id="MQY25540.1"/>
    </source>
</evidence>
<accession>A0A7K0DIA7</accession>
<dbReference type="RefSeq" id="WP_153339361.1">
    <property type="nucleotide sequence ID" value="NZ_WEGI01000002.1"/>
</dbReference>
<evidence type="ECO:0000256" key="2">
    <source>
        <dbReference type="SAM" id="SignalP"/>
    </source>
</evidence>
<feature type="signal peptide" evidence="2">
    <location>
        <begin position="1"/>
        <end position="24"/>
    </location>
</feature>
<dbReference type="AlphaFoldDB" id="A0A7K0DIA7"/>
<comment type="caution">
    <text evidence="3">The sequence shown here is derived from an EMBL/GenBank/DDBJ whole genome shotgun (WGS) entry which is preliminary data.</text>
</comment>
<evidence type="ECO:0000256" key="1">
    <source>
        <dbReference type="SAM" id="MobiDB-lite"/>
    </source>
</evidence>
<feature type="compositionally biased region" description="Pro residues" evidence="1">
    <location>
        <begin position="211"/>
        <end position="224"/>
    </location>
</feature>
<dbReference type="EMBL" id="WEGI01000002">
    <property type="protein sequence ID" value="MQY25540.1"/>
    <property type="molecule type" value="Genomic_DNA"/>
</dbReference>
<protein>
    <submittedName>
        <fullName evidence="3">Uncharacterized protein</fullName>
    </submittedName>
</protein>
<keyword evidence="2" id="KW-0732">Signal</keyword>
<name>A0A7K0DIA7_9NOCA</name>
<sequence>MSDRRAAASIGAAVAAMVAIVALGAATPPRPDVISTDRLGPESGEPVGDYLARARESLSGTDTGDHWALLSLTTGIPAAAIPEHAGGLRISQVILHVPIDRVYTPPIIVPVPAGDAAALDAQHAAAGTLRYATPADDRARQVAATVTARLRADCPCVTGLVLRGALDELRNLASGKDVRAIQVLPADASAGTFALVPLLPEQTGTAVPGPDDGPIPVPDPVPAP</sequence>